<evidence type="ECO:0000313" key="4">
    <source>
        <dbReference type="EMBL" id="GED22486.1"/>
    </source>
</evidence>
<dbReference type="PROSITE" id="PS51459">
    <property type="entry name" value="FIDO"/>
    <property type="match status" value="1"/>
</dbReference>
<protein>
    <submittedName>
        <fullName evidence="4">Cell division protein Fic</fullName>
    </submittedName>
</protein>
<feature type="binding site" evidence="2">
    <location>
        <begin position="327"/>
        <end position="334"/>
    </location>
    <ligand>
        <name>ATP</name>
        <dbReference type="ChEBI" id="CHEBI:30616"/>
    </ligand>
</feature>
<keyword evidence="4" id="KW-0132">Cell division</keyword>
<gene>
    <name evidence="4" type="ORF">HHA01_14630</name>
</gene>
<dbReference type="Gene3D" id="1.10.3290.10">
    <property type="entry name" value="Fido-like domain"/>
    <property type="match status" value="1"/>
</dbReference>
<feature type="active site" evidence="1">
    <location>
        <position position="323"/>
    </location>
</feature>
<dbReference type="GO" id="GO:0005524">
    <property type="term" value="F:ATP binding"/>
    <property type="evidence" value="ECO:0007669"/>
    <property type="project" value="UniProtKB-KW"/>
</dbReference>
<dbReference type="RefSeq" id="WP_141319276.1">
    <property type="nucleotide sequence ID" value="NZ_BJOC01000019.1"/>
</dbReference>
<evidence type="ECO:0000259" key="3">
    <source>
        <dbReference type="PROSITE" id="PS51459"/>
    </source>
</evidence>
<evidence type="ECO:0000256" key="2">
    <source>
        <dbReference type="PIRSR" id="PIRSR640198-2"/>
    </source>
</evidence>
<dbReference type="InterPro" id="IPR003812">
    <property type="entry name" value="Fido"/>
</dbReference>
<keyword evidence="4" id="KW-0131">Cell cycle</keyword>
<dbReference type="EMBL" id="BJOC01000019">
    <property type="protein sequence ID" value="GED22486.1"/>
    <property type="molecule type" value="Genomic_DNA"/>
</dbReference>
<proteinExistence type="predicted"/>
<comment type="caution">
    <text evidence="4">The sequence shown here is derived from an EMBL/GenBank/DDBJ whole genome shotgun (WGS) entry which is preliminary data.</text>
</comment>
<dbReference type="InterPro" id="IPR036597">
    <property type="entry name" value="Fido-like_dom_sf"/>
</dbReference>
<dbReference type="Pfam" id="PF02661">
    <property type="entry name" value="Fic"/>
    <property type="match status" value="1"/>
</dbReference>
<keyword evidence="2" id="KW-0067">ATP-binding</keyword>
<keyword evidence="2" id="KW-0547">Nucleotide-binding</keyword>
<dbReference type="InterPro" id="IPR040198">
    <property type="entry name" value="Fido_containing"/>
</dbReference>
<sequence>MTAQEQDVIGYGWLARYFNIRVVQPFHVVSCIGRTRHTHEHESGRQETYLEAMRPADTPTAHLAFAMKHEGLHLEFLARLFGVMSEQELTAWVHREPTGQYARRAGFFYEWLTRRELDIAEVGGNYRDALDARYYVTRSHPVRNRRWRINDNLPGTPEYCPLVRKTEIVEAFRHFDISAELDTMEGEFGADILLRSAVWLTIKESRASFVIEHEGQRRDRIQRFAQAMEHYCGNLDDSLDSHALSELQRAILGLSTIQPGLRQSPVFVGSNSLQHGSVVHYVCPHWQWLAGMLDGLRHFLAATEKESSLIRAAVASFGFVFLHPLADGNGRVSRFLVNDVLRRDGQIPEPFILPVSATITSTAIRRAEYDRILECYSKPLMQVFTEAVSFSEKRHRYADGIASDFQFSAYDQAAPTWRYPDLTRQVEYLQEVVQHTLEYEMHEQAAFQRAWYRTRLAIKDWLEGPDEHIDRIIRSVRQSGGISGKLIKEFPVIQDEELAERLVQEVENGFHDLKGNI</sequence>
<evidence type="ECO:0000313" key="5">
    <source>
        <dbReference type="Proteomes" id="UP000319812"/>
    </source>
</evidence>
<dbReference type="GO" id="GO:0051301">
    <property type="term" value="P:cell division"/>
    <property type="evidence" value="ECO:0007669"/>
    <property type="project" value="UniProtKB-KW"/>
</dbReference>
<reference evidence="4 5" key="1">
    <citation type="submission" date="2019-06" db="EMBL/GenBank/DDBJ databases">
        <title>Whole genome shotgun sequence of Halomonas halmophila NBRC 15537.</title>
        <authorList>
            <person name="Hosoyama A."/>
            <person name="Uohara A."/>
            <person name="Ohji S."/>
            <person name="Ichikawa N."/>
        </authorList>
    </citation>
    <scope>NUCLEOTIDE SEQUENCE [LARGE SCALE GENOMIC DNA]</scope>
    <source>
        <strain evidence="4 5">NBRC 15537</strain>
    </source>
</reference>
<dbReference type="Proteomes" id="UP000319812">
    <property type="component" value="Unassembled WGS sequence"/>
</dbReference>
<evidence type="ECO:0000256" key="1">
    <source>
        <dbReference type="PIRSR" id="PIRSR640198-1"/>
    </source>
</evidence>
<keyword evidence="5" id="KW-1185">Reference proteome</keyword>
<dbReference type="AlphaFoldDB" id="A0A4Y4EZA4"/>
<feature type="domain" description="Fido" evidence="3">
    <location>
        <begin position="239"/>
        <end position="393"/>
    </location>
</feature>
<dbReference type="PANTHER" id="PTHR13504">
    <property type="entry name" value="FIDO DOMAIN-CONTAINING PROTEIN DDB_G0283145"/>
    <property type="match status" value="1"/>
</dbReference>
<dbReference type="PANTHER" id="PTHR13504:SF38">
    <property type="entry name" value="FIDO DOMAIN-CONTAINING PROTEIN"/>
    <property type="match status" value="1"/>
</dbReference>
<dbReference type="OrthoDB" id="9807853at2"/>
<dbReference type="SUPFAM" id="SSF140931">
    <property type="entry name" value="Fic-like"/>
    <property type="match status" value="1"/>
</dbReference>
<name>A0A4Y4EZA4_9GAMM</name>
<accession>A0A4Y4EZA4</accession>
<organism evidence="4 5">
    <name type="scientific">Halomonas halmophila</name>
    <dbReference type="NCBI Taxonomy" id="252"/>
    <lineage>
        <taxon>Bacteria</taxon>
        <taxon>Pseudomonadati</taxon>
        <taxon>Pseudomonadota</taxon>
        <taxon>Gammaproteobacteria</taxon>
        <taxon>Oceanospirillales</taxon>
        <taxon>Halomonadaceae</taxon>
        <taxon>Halomonas</taxon>
    </lineage>
</organism>